<gene>
    <name evidence="5" type="ORF">WJX72_009548</name>
</gene>
<name>A0AAW1P3W1_9CHLO</name>
<feature type="compositionally biased region" description="Gly residues" evidence="2">
    <location>
        <begin position="336"/>
        <end position="346"/>
    </location>
</feature>
<dbReference type="SUPFAM" id="SSF82708">
    <property type="entry name" value="R3H domain"/>
    <property type="match status" value="1"/>
</dbReference>
<keyword evidence="6" id="KW-1185">Reference proteome</keyword>
<feature type="domain" description="R3H" evidence="3">
    <location>
        <begin position="90"/>
        <end position="154"/>
    </location>
</feature>
<feature type="compositionally biased region" description="Low complexity" evidence="2">
    <location>
        <begin position="31"/>
        <end position="46"/>
    </location>
</feature>
<protein>
    <recommendedName>
        <fullName evidence="7">R3H domain-containing protein</fullName>
    </recommendedName>
</protein>
<evidence type="ECO:0008006" key="7">
    <source>
        <dbReference type="Google" id="ProtNLM"/>
    </source>
</evidence>
<feature type="region of interest" description="Disordered" evidence="2">
    <location>
        <begin position="185"/>
        <end position="468"/>
    </location>
</feature>
<feature type="compositionally biased region" description="Low complexity" evidence="2">
    <location>
        <begin position="347"/>
        <end position="366"/>
    </location>
</feature>
<dbReference type="InterPro" id="IPR001374">
    <property type="entry name" value="R3H_dom"/>
</dbReference>
<dbReference type="PROSITE" id="PS51673">
    <property type="entry name" value="SUZ"/>
    <property type="match status" value="1"/>
</dbReference>
<comment type="caution">
    <text evidence="5">The sequence shown here is derived from an EMBL/GenBank/DDBJ whole genome shotgun (WGS) entry which is preliminary data.</text>
</comment>
<evidence type="ECO:0000313" key="5">
    <source>
        <dbReference type="EMBL" id="KAK9803296.1"/>
    </source>
</evidence>
<dbReference type="CDD" id="cd02642">
    <property type="entry name" value="R3H_encore_like"/>
    <property type="match status" value="1"/>
</dbReference>
<proteinExistence type="predicted"/>
<dbReference type="PANTHER" id="PTHR15672">
    <property type="entry name" value="CAMP-REGULATED PHOSPHOPROTEIN 21 RELATED R3H DOMAIN CONTAINING PROTEIN"/>
    <property type="match status" value="1"/>
</dbReference>
<keyword evidence="1" id="KW-0597">Phosphoprotein</keyword>
<feature type="domain" description="SUZ" evidence="4">
    <location>
        <begin position="158"/>
        <end position="232"/>
    </location>
</feature>
<dbReference type="Pfam" id="PF12752">
    <property type="entry name" value="SUZ"/>
    <property type="match status" value="1"/>
</dbReference>
<organism evidence="5 6">
    <name type="scientific">[Myrmecia] bisecta</name>
    <dbReference type="NCBI Taxonomy" id="41462"/>
    <lineage>
        <taxon>Eukaryota</taxon>
        <taxon>Viridiplantae</taxon>
        <taxon>Chlorophyta</taxon>
        <taxon>core chlorophytes</taxon>
        <taxon>Trebouxiophyceae</taxon>
        <taxon>Trebouxiales</taxon>
        <taxon>Trebouxiaceae</taxon>
        <taxon>Myrmecia</taxon>
    </lineage>
</organism>
<dbReference type="PANTHER" id="PTHR15672:SF8">
    <property type="entry name" value="PROTEIN ENCORE"/>
    <property type="match status" value="1"/>
</dbReference>
<dbReference type="Gene3D" id="3.30.1370.50">
    <property type="entry name" value="R3H-like domain"/>
    <property type="match status" value="1"/>
</dbReference>
<dbReference type="AlphaFoldDB" id="A0AAW1P3W1"/>
<feature type="compositionally biased region" description="Basic and acidic residues" evidence="2">
    <location>
        <begin position="16"/>
        <end position="30"/>
    </location>
</feature>
<evidence type="ECO:0000259" key="3">
    <source>
        <dbReference type="PROSITE" id="PS51061"/>
    </source>
</evidence>
<evidence type="ECO:0000256" key="2">
    <source>
        <dbReference type="SAM" id="MobiDB-lite"/>
    </source>
</evidence>
<reference evidence="5 6" key="1">
    <citation type="journal article" date="2024" name="Nat. Commun.">
        <title>Phylogenomics reveals the evolutionary origins of lichenization in chlorophyte algae.</title>
        <authorList>
            <person name="Puginier C."/>
            <person name="Libourel C."/>
            <person name="Otte J."/>
            <person name="Skaloud P."/>
            <person name="Haon M."/>
            <person name="Grisel S."/>
            <person name="Petersen M."/>
            <person name="Berrin J.G."/>
            <person name="Delaux P.M."/>
            <person name="Dal Grande F."/>
            <person name="Keller J."/>
        </authorList>
    </citation>
    <scope>NUCLEOTIDE SEQUENCE [LARGE SCALE GENOMIC DNA]</scope>
    <source>
        <strain evidence="5 6">SAG 2043</strain>
    </source>
</reference>
<feature type="compositionally biased region" description="Low complexity" evidence="2">
    <location>
        <begin position="445"/>
        <end position="468"/>
    </location>
</feature>
<feature type="compositionally biased region" description="Basic and acidic residues" evidence="2">
    <location>
        <begin position="281"/>
        <end position="294"/>
    </location>
</feature>
<feature type="compositionally biased region" description="Low complexity" evidence="2">
    <location>
        <begin position="403"/>
        <end position="436"/>
    </location>
</feature>
<feature type="compositionally biased region" description="Polar residues" evidence="2">
    <location>
        <begin position="322"/>
        <end position="332"/>
    </location>
</feature>
<feature type="compositionally biased region" description="Gly residues" evidence="2">
    <location>
        <begin position="231"/>
        <end position="243"/>
    </location>
</feature>
<dbReference type="Pfam" id="PF01424">
    <property type="entry name" value="R3H"/>
    <property type="match status" value="1"/>
</dbReference>
<dbReference type="InterPro" id="IPR024771">
    <property type="entry name" value="SUZ"/>
</dbReference>
<evidence type="ECO:0000256" key="1">
    <source>
        <dbReference type="ARBA" id="ARBA00022553"/>
    </source>
</evidence>
<evidence type="ECO:0000313" key="6">
    <source>
        <dbReference type="Proteomes" id="UP001489004"/>
    </source>
</evidence>
<dbReference type="EMBL" id="JALJOR010000022">
    <property type="protein sequence ID" value="KAK9803296.1"/>
    <property type="molecule type" value="Genomic_DNA"/>
</dbReference>
<dbReference type="PROSITE" id="PS51061">
    <property type="entry name" value="R3H"/>
    <property type="match status" value="1"/>
</dbReference>
<feature type="compositionally biased region" description="Polar residues" evidence="2">
    <location>
        <begin position="196"/>
        <end position="213"/>
    </location>
</feature>
<dbReference type="Proteomes" id="UP001489004">
    <property type="component" value="Unassembled WGS sequence"/>
</dbReference>
<dbReference type="InterPro" id="IPR051937">
    <property type="entry name" value="R3H_domain_containing"/>
</dbReference>
<evidence type="ECO:0000259" key="4">
    <source>
        <dbReference type="PROSITE" id="PS51673"/>
    </source>
</evidence>
<feature type="region of interest" description="Disordered" evidence="2">
    <location>
        <begin position="1"/>
        <end position="77"/>
    </location>
</feature>
<dbReference type="GO" id="GO:0003676">
    <property type="term" value="F:nucleic acid binding"/>
    <property type="evidence" value="ECO:0007669"/>
    <property type="project" value="UniProtKB-UniRule"/>
</dbReference>
<accession>A0AAW1P3W1</accession>
<sequence length="468" mass="49736">MATAAETDASSWENLELDKLSLAERPDRPKASATAEGSTAEASGETVESKSGADEPQTNSPPDAKPAEATASPPKIDPALHDALLSVEHRLTVLRFEQEVAAFVGNPQLSELTFMEQLPGYERLLAHRVAQYYGLETWTVIDGEHRGKISARKTASTAVPKTKLADVKPVQAPAAETAQVSRVLLKKKSVDRNGRLTPNSDNSRPNQPNGRSVQQREQEYHQARARIFGESSGGEPGRAGPTGPGEAARRPASTPRYAAAQAAGPRGTVSNGNLGKKAVFRNREEELKDPDYRRGANRFTPRFDPGFGEQPSGPQGMYMRPTYSSEFPSLATTGGHQRGQGGGPTYPGGTNSSSSGSNNSYPQQQGGPYGHGSAHQPASPYGQGNAAQQKARPQQPLGAPRRAQQAQQMYHPQQPHSRNINRSNSNSSLHSASSQRGVVQYVPKQTAASAAAGAAAVTSSAAQQPAQQ</sequence>
<dbReference type="InterPro" id="IPR036867">
    <property type="entry name" value="R3H_dom_sf"/>
</dbReference>